<dbReference type="InterPro" id="IPR050319">
    <property type="entry name" value="ABC_transp_ATP-bind"/>
</dbReference>
<evidence type="ECO:0000256" key="4">
    <source>
        <dbReference type="ARBA" id="ARBA00022840"/>
    </source>
</evidence>
<comment type="caution">
    <text evidence="6">The sequence shown here is derived from an EMBL/GenBank/DDBJ whole genome shotgun (WGS) entry which is preliminary data.</text>
</comment>
<dbReference type="GO" id="GO:0005524">
    <property type="term" value="F:ATP binding"/>
    <property type="evidence" value="ECO:0007669"/>
    <property type="project" value="UniProtKB-KW"/>
</dbReference>
<evidence type="ECO:0000256" key="1">
    <source>
        <dbReference type="ARBA" id="ARBA00005417"/>
    </source>
</evidence>
<dbReference type="Pfam" id="PF00005">
    <property type="entry name" value="ABC_tran"/>
    <property type="match status" value="1"/>
</dbReference>
<feature type="domain" description="ABC transporter" evidence="5">
    <location>
        <begin position="9"/>
        <end position="259"/>
    </location>
</feature>
<dbReference type="Gene3D" id="3.40.50.300">
    <property type="entry name" value="P-loop containing nucleotide triphosphate hydrolases"/>
    <property type="match status" value="1"/>
</dbReference>
<gene>
    <name evidence="6" type="ORF">F4Y42_06190</name>
</gene>
<accession>A0A6B0YSB6</accession>
<proteinExistence type="inferred from homology"/>
<name>A0A6B0YSB6_9CHLR</name>
<dbReference type="InterPro" id="IPR017871">
    <property type="entry name" value="ABC_transporter-like_CS"/>
</dbReference>
<reference evidence="6" key="1">
    <citation type="submission" date="2019-09" db="EMBL/GenBank/DDBJ databases">
        <title>Characterisation of the sponge microbiome using genome-centric metagenomics.</title>
        <authorList>
            <person name="Engelberts J.P."/>
            <person name="Robbins S.J."/>
            <person name="De Goeij J.M."/>
            <person name="Aranda M."/>
            <person name="Bell S.C."/>
            <person name="Webster N.S."/>
        </authorList>
    </citation>
    <scope>NUCLEOTIDE SEQUENCE</scope>
    <source>
        <strain evidence="6">SB0664_bin_27</strain>
    </source>
</reference>
<protein>
    <submittedName>
        <fullName evidence="6">ABC transporter ATP-binding protein</fullName>
    </submittedName>
</protein>
<dbReference type="AlphaFoldDB" id="A0A6B0YSB6"/>
<dbReference type="InterPro" id="IPR027417">
    <property type="entry name" value="P-loop_NTPase"/>
</dbReference>
<dbReference type="SMART" id="SM00382">
    <property type="entry name" value="AAA"/>
    <property type="match status" value="1"/>
</dbReference>
<dbReference type="NCBIfam" id="TIGR01727">
    <property type="entry name" value="oligo_HPY"/>
    <property type="match status" value="1"/>
</dbReference>
<dbReference type="PROSITE" id="PS00211">
    <property type="entry name" value="ABC_TRANSPORTER_1"/>
    <property type="match status" value="1"/>
</dbReference>
<dbReference type="EMBL" id="VXRG01000053">
    <property type="protein sequence ID" value="MXY93025.1"/>
    <property type="molecule type" value="Genomic_DNA"/>
</dbReference>
<dbReference type="GO" id="GO:0016887">
    <property type="term" value="F:ATP hydrolysis activity"/>
    <property type="evidence" value="ECO:0007669"/>
    <property type="project" value="InterPro"/>
</dbReference>
<sequence>MEPQQEILVETRELSKHFRGPRPSLMSRRATLRAVEKVNLRIRRGEVLGLVGESGCGKSTLGQTILNLYPPTSGEIFFEGDNIQELKMGELRLLRRKMQIVFQDPYSSLDPRMPIGQAIAEPLVIHKMASGSELEERVSDLLQTVGLNPGLRNRYPHEFSGGQQQRIALARALAVTPSFLVADEPISSMDVSIQGQLINLLERLREQMGLTYLFISHDLRMVRHIADRVAVMYLGRIVEIADCDELFDNALHPYTQALLSAVPITDPTAARTRKRIRLEGDVPSPIDLPAGCVFQSRCPLVQPECAEKEPELREMGGGHRAACILV</sequence>
<keyword evidence="3" id="KW-0547">Nucleotide-binding</keyword>
<organism evidence="6">
    <name type="scientific">Caldilineaceae bacterium SB0664_bin_27</name>
    <dbReference type="NCBI Taxonomy" id="2605260"/>
    <lineage>
        <taxon>Bacteria</taxon>
        <taxon>Bacillati</taxon>
        <taxon>Chloroflexota</taxon>
        <taxon>Caldilineae</taxon>
        <taxon>Caldilineales</taxon>
        <taxon>Caldilineaceae</taxon>
    </lineage>
</organism>
<evidence type="ECO:0000313" key="6">
    <source>
        <dbReference type="EMBL" id="MXY93025.1"/>
    </source>
</evidence>
<dbReference type="SUPFAM" id="SSF52540">
    <property type="entry name" value="P-loop containing nucleoside triphosphate hydrolases"/>
    <property type="match status" value="1"/>
</dbReference>
<dbReference type="GO" id="GO:0015833">
    <property type="term" value="P:peptide transport"/>
    <property type="evidence" value="ECO:0007669"/>
    <property type="project" value="InterPro"/>
</dbReference>
<dbReference type="InterPro" id="IPR003439">
    <property type="entry name" value="ABC_transporter-like_ATP-bd"/>
</dbReference>
<dbReference type="PANTHER" id="PTHR43776">
    <property type="entry name" value="TRANSPORT ATP-BINDING PROTEIN"/>
    <property type="match status" value="1"/>
</dbReference>
<keyword evidence="2" id="KW-0813">Transport</keyword>
<dbReference type="FunFam" id="3.40.50.300:FF:000016">
    <property type="entry name" value="Oligopeptide ABC transporter ATP-binding component"/>
    <property type="match status" value="1"/>
</dbReference>
<evidence type="ECO:0000259" key="5">
    <source>
        <dbReference type="PROSITE" id="PS50893"/>
    </source>
</evidence>
<dbReference type="PANTHER" id="PTHR43776:SF7">
    <property type="entry name" value="D,D-DIPEPTIDE TRANSPORT ATP-BINDING PROTEIN DDPF-RELATED"/>
    <property type="match status" value="1"/>
</dbReference>
<dbReference type="CDD" id="cd03257">
    <property type="entry name" value="ABC_NikE_OppD_transporters"/>
    <property type="match status" value="1"/>
</dbReference>
<dbReference type="InterPro" id="IPR003593">
    <property type="entry name" value="AAA+_ATPase"/>
</dbReference>
<dbReference type="Pfam" id="PF08352">
    <property type="entry name" value="oligo_HPY"/>
    <property type="match status" value="1"/>
</dbReference>
<dbReference type="InterPro" id="IPR013563">
    <property type="entry name" value="Oligopep_ABC_C"/>
</dbReference>
<keyword evidence="4 6" id="KW-0067">ATP-binding</keyword>
<dbReference type="PROSITE" id="PS50893">
    <property type="entry name" value="ABC_TRANSPORTER_2"/>
    <property type="match status" value="1"/>
</dbReference>
<comment type="similarity">
    <text evidence="1">Belongs to the ABC transporter superfamily.</text>
</comment>
<evidence type="ECO:0000256" key="2">
    <source>
        <dbReference type="ARBA" id="ARBA00022448"/>
    </source>
</evidence>
<dbReference type="GO" id="GO:0055085">
    <property type="term" value="P:transmembrane transport"/>
    <property type="evidence" value="ECO:0007669"/>
    <property type="project" value="UniProtKB-ARBA"/>
</dbReference>
<evidence type="ECO:0000256" key="3">
    <source>
        <dbReference type="ARBA" id="ARBA00022741"/>
    </source>
</evidence>